<reference evidence="3" key="1">
    <citation type="submission" date="2020-05" db="UniProtKB">
        <authorList>
            <consortium name="EnsemblMetazoa"/>
        </authorList>
    </citation>
    <scope>IDENTIFICATION</scope>
    <source>
        <strain evidence="3">TTRI</strain>
    </source>
</reference>
<sequence>MSIEGLVAVASLAGAITAILIATKVIAGPASLALVASPAGIAVLFIAAVYFAAAAYCSYQQMNAMGSAKGEKGPQGEKGDPGEKGPQGEKGDKGNELTDNDFKEKVKGILPTLLEDPDKTPHSDQVRDRYALQRLQSPPNLDSYHQNQHLEHYDQTHTSHYQDSNLELISLEHLHLHDQMEDDQDHVRALCIQ</sequence>
<keyword evidence="2" id="KW-1133">Transmembrane helix</keyword>
<feature type="transmembrane region" description="Helical" evidence="2">
    <location>
        <begin position="37"/>
        <end position="59"/>
    </location>
</feature>
<accession>A0A1A9VKB7</accession>
<evidence type="ECO:0000313" key="3">
    <source>
        <dbReference type="EnsemblMetazoa" id="GAUT039715-PA"/>
    </source>
</evidence>
<evidence type="ECO:0000313" key="4">
    <source>
        <dbReference type="Proteomes" id="UP000078200"/>
    </source>
</evidence>
<feature type="compositionally biased region" description="Basic and acidic residues" evidence="1">
    <location>
        <begin position="69"/>
        <end position="101"/>
    </location>
</feature>
<dbReference type="AlphaFoldDB" id="A0A1A9VKB7"/>
<evidence type="ECO:0000256" key="1">
    <source>
        <dbReference type="SAM" id="MobiDB-lite"/>
    </source>
</evidence>
<feature type="region of interest" description="Disordered" evidence="1">
    <location>
        <begin position="66"/>
        <end position="101"/>
    </location>
</feature>
<protein>
    <submittedName>
        <fullName evidence="3">Uncharacterized protein</fullName>
    </submittedName>
</protein>
<keyword evidence="2" id="KW-0812">Transmembrane</keyword>
<proteinExistence type="predicted"/>
<dbReference type="EnsemblMetazoa" id="GAUT039715-RA">
    <property type="protein sequence ID" value="GAUT039715-PA"/>
    <property type="gene ID" value="GAUT039715"/>
</dbReference>
<evidence type="ECO:0000256" key="2">
    <source>
        <dbReference type="SAM" id="Phobius"/>
    </source>
</evidence>
<name>A0A1A9VKB7_GLOAU</name>
<dbReference type="Proteomes" id="UP000078200">
    <property type="component" value="Unassembled WGS sequence"/>
</dbReference>
<dbReference type="Gene3D" id="1.20.5.320">
    <property type="entry name" value="6-Phosphogluconate Dehydrogenase, domain 3"/>
    <property type="match status" value="1"/>
</dbReference>
<keyword evidence="2" id="KW-0472">Membrane</keyword>
<keyword evidence="4" id="KW-1185">Reference proteome</keyword>
<organism evidence="3 4">
    <name type="scientific">Glossina austeni</name>
    <name type="common">Savannah tsetse fly</name>
    <dbReference type="NCBI Taxonomy" id="7395"/>
    <lineage>
        <taxon>Eukaryota</taxon>
        <taxon>Metazoa</taxon>
        <taxon>Ecdysozoa</taxon>
        <taxon>Arthropoda</taxon>
        <taxon>Hexapoda</taxon>
        <taxon>Insecta</taxon>
        <taxon>Pterygota</taxon>
        <taxon>Neoptera</taxon>
        <taxon>Endopterygota</taxon>
        <taxon>Diptera</taxon>
        <taxon>Brachycera</taxon>
        <taxon>Muscomorpha</taxon>
        <taxon>Hippoboscoidea</taxon>
        <taxon>Glossinidae</taxon>
        <taxon>Glossina</taxon>
    </lineage>
</organism>
<dbReference type="VEuPathDB" id="VectorBase:GAUT039715"/>